<dbReference type="InterPro" id="IPR036527">
    <property type="entry name" value="SCP2_sterol-bd_dom_sf"/>
</dbReference>
<dbReference type="PANTHER" id="PTHR43223">
    <property type="entry name" value="ALKYL/ARYL-SULFATASE"/>
    <property type="match status" value="1"/>
</dbReference>
<dbReference type="SUPFAM" id="SSF56281">
    <property type="entry name" value="Metallo-hydrolase/oxidoreductase"/>
    <property type="match status" value="1"/>
</dbReference>
<evidence type="ECO:0000256" key="2">
    <source>
        <dbReference type="ARBA" id="ARBA00022801"/>
    </source>
</evidence>
<evidence type="ECO:0000256" key="1">
    <source>
        <dbReference type="ARBA" id="ARBA00022723"/>
    </source>
</evidence>
<name>A0A2N5XZY2_9GAMM</name>
<keyword evidence="1" id="KW-0479">Metal-binding</keyword>
<reference evidence="8" key="1">
    <citation type="submission" date="2017-11" db="EMBL/GenBank/DDBJ databases">
        <title>The draft genome sequence of Chromatocurvus sp. F02.</title>
        <authorList>
            <person name="Du Z.-J."/>
            <person name="Chang Y.-Q."/>
        </authorList>
    </citation>
    <scope>NUCLEOTIDE SEQUENCE [LARGE SCALE GENOMIC DNA]</scope>
    <source>
        <strain evidence="8">F02</strain>
    </source>
</reference>
<dbReference type="InterPro" id="IPR029228">
    <property type="entry name" value="Alkyl_sulf_dimr"/>
</dbReference>
<accession>A0A2N5XZY2</accession>
<dbReference type="Gene3D" id="1.25.40.880">
    <property type="entry name" value="Alkyl sulfatase, dimerisation domain"/>
    <property type="match status" value="1"/>
</dbReference>
<evidence type="ECO:0000313" key="7">
    <source>
        <dbReference type="EMBL" id="PLW81695.1"/>
    </source>
</evidence>
<keyword evidence="3" id="KW-0862">Zinc</keyword>
<dbReference type="PANTHER" id="PTHR43223:SF2">
    <property type="entry name" value="METALLO-BETA-LACTAMASE DOMAIN-CONTAINING PROTEIN"/>
    <property type="match status" value="1"/>
</dbReference>
<dbReference type="GO" id="GO:0046872">
    <property type="term" value="F:metal ion binding"/>
    <property type="evidence" value="ECO:0007669"/>
    <property type="project" value="UniProtKB-KW"/>
</dbReference>
<evidence type="ECO:0000256" key="3">
    <source>
        <dbReference type="ARBA" id="ARBA00022833"/>
    </source>
</evidence>
<dbReference type="Gene3D" id="3.30.1050.10">
    <property type="entry name" value="SCP2 sterol-binding domain"/>
    <property type="match status" value="1"/>
</dbReference>
<dbReference type="SUPFAM" id="SSF55718">
    <property type="entry name" value="SCP-like"/>
    <property type="match status" value="1"/>
</dbReference>
<dbReference type="GO" id="GO:0018909">
    <property type="term" value="P:dodecyl sulfate metabolic process"/>
    <property type="evidence" value="ECO:0007669"/>
    <property type="project" value="InterPro"/>
</dbReference>
<dbReference type="InterPro" id="IPR052195">
    <property type="entry name" value="Bact_Alkyl/Aryl-Sulfatase"/>
</dbReference>
<dbReference type="InterPro" id="IPR038536">
    <property type="entry name" value="Alkyl/aryl-sulf_dimr_sf"/>
</dbReference>
<evidence type="ECO:0000256" key="5">
    <source>
        <dbReference type="SAM" id="SignalP"/>
    </source>
</evidence>
<sequence>METLKQLAGILLSACALIAAGCGDSGTPAPQRNPEPGSAALEAHSQEFRRDIIEVVPGVHVAIGYALANVILIEGDGGNIIVDTTESLATAQEVRRAFDQITDKPVAAIIYTHNHTDHIFGAAAFTDGRTVPVYAHDTTWSHIERIIAVLSPVIESRSHHMFGNYLAAGGEAVVNDGIGPFLAHTPRDDSGIYGLLRPTHTFSDKLEVTIEGRRLELIHAPGETDDQLLVWLPEERVLLPGDNIYKAFPNLYTIRGTRYRDVMQWSRTVRDMRELGAEHLIPSHTRPLSGAEAIDDLLLAYSDAIQFVHDQTVRGMNLGHDALTLADTIQLPPSLAAHPWLQPFYGTVAWSVRSIYSGYLGWYDGNSSTLFPTPTAERARRLVELAGGIDNVVSEAATVLATDPQWAAELADLALAAGSGPLPAATELKAAALRTLASDTANPNARNWYLTDALELEGRIAVAPAPLSDERVEFAKVFPVEGIIKTMAVNLDPARSAGVDQRVVFVFPDQDANYEIHVRNQVAASRRLPTGWQDDGLVVTVNAADWLELVSGQRGFPLALADGTVQVAGGLADTGKVLRFLALFKQD</sequence>
<evidence type="ECO:0000313" key="8">
    <source>
        <dbReference type="Proteomes" id="UP000234845"/>
    </source>
</evidence>
<keyword evidence="2 7" id="KW-0378">Hydrolase</keyword>
<dbReference type="Gene3D" id="3.60.15.30">
    <property type="entry name" value="Metallo-beta-lactamase domain"/>
    <property type="match status" value="1"/>
</dbReference>
<dbReference type="PROSITE" id="PS51257">
    <property type="entry name" value="PROKAR_LIPOPROTEIN"/>
    <property type="match status" value="1"/>
</dbReference>
<evidence type="ECO:0000256" key="4">
    <source>
        <dbReference type="ARBA" id="ARBA00033751"/>
    </source>
</evidence>
<dbReference type="GO" id="GO:0018741">
    <property type="term" value="F:linear primary-alkylsulfatase activity"/>
    <property type="evidence" value="ECO:0007669"/>
    <property type="project" value="InterPro"/>
</dbReference>
<gene>
    <name evidence="7" type="ORF">CWI75_14635</name>
</gene>
<dbReference type="SMART" id="SM00849">
    <property type="entry name" value="Lactamase_B"/>
    <property type="match status" value="1"/>
</dbReference>
<dbReference type="Pfam" id="PF00753">
    <property type="entry name" value="Lactamase_B"/>
    <property type="match status" value="1"/>
</dbReference>
<dbReference type="Pfam" id="PF14863">
    <property type="entry name" value="Alkyl_sulf_dimr"/>
    <property type="match status" value="1"/>
</dbReference>
<evidence type="ECO:0000259" key="6">
    <source>
        <dbReference type="SMART" id="SM00849"/>
    </source>
</evidence>
<keyword evidence="5" id="KW-0732">Signal</keyword>
<dbReference type="Pfam" id="PF14864">
    <property type="entry name" value="Alkyl_sulf_C"/>
    <property type="match status" value="1"/>
</dbReference>
<keyword evidence="8" id="KW-1185">Reference proteome</keyword>
<dbReference type="InterPro" id="IPR001279">
    <property type="entry name" value="Metallo-B-lactamas"/>
</dbReference>
<dbReference type="CDD" id="cd07710">
    <property type="entry name" value="arylsulfatase_Sdsa1-like_MBL-fold"/>
    <property type="match status" value="1"/>
</dbReference>
<protein>
    <submittedName>
        <fullName evidence="7">MBL fold metallo-hydrolase</fullName>
    </submittedName>
</protein>
<comment type="caution">
    <text evidence="7">The sequence shown here is derived from an EMBL/GenBank/DDBJ whole genome shotgun (WGS) entry which is preliminary data.</text>
</comment>
<organism evidence="7 8">
    <name type="scientific">Kineobactrum sediminis</name>
    <dbReference type="NCBI Taxonomy" id="1905677"/>
    <lineage>
        <taxon>Bacteria</taxon>
        <taxon>Pseudomonadati</taxon>
        <taxon>Pseudomonadota</taxon>
        <taxon>Gammaproteobacteria</taxon>
        <taxon>Cellvibrionales</taxon>
        <taxon>Halieaceae</taxon>
        <taxon>Kineobactrum</taxon>
    </lineage>
</organism>
<dbReference type="Proteomes" id="UP000234845">
    <property type="component" value="Unassembled WGS sequence"/>
</dbReference>
<proteinExistence type="inferred from homology"/>
<dbReference type="InterPro" id="IPR044097">
    <property type="entry name" value="Bds1/SdsA1_MBL-fold"/>
</dbReference>
<feature type="domain" description="Metallo-beta-lactamase" evidence="6">
    <location>
        <begin position="67"/>
        <end position="284"/>
    </location>
</feature>
<dbReference type="OrthoDB" id="9815874at2"/>
<dbReference type="GO" id="GO:0046983">
    <property type="term" value="F:protein dimerization activity"/>
    <property type="evidence" value="ECO:0007669"/>
    <property type="project" value="InterPro"/>
</dbReference>
<comment type="similarity">
    <text evidence="4">Belongs to the metallo-beta-lactamase superfamily. Type III sulfatase family.</text>
</comment>
<dbReference type="InterPro" id="IPR036866">
    <property type="entry name" value="RibonucZ/Hydroxyglut_hydro"/>
</dbReference>
<dbReference type="RefSeq" id="WP_101522259.1">
    <property type="nucleotide sequence ID" value="NZ_PKLZ01000011.1"/>
</dbReference>
<dbReference type="AlphaFoldDB" id="A0A2N5XZY2"/>
<dbReference type="InterPro" id="IPR029229">
    <property type="entry name" value="Alkyl_sulf_C"/>
</dbReference>
<feature type="chain" id="PRO_5014976236" evidence="5">
    <location>
        <begin position="20"/>
        <end position="587"/>
    </location>
</feature>
<dbReference type="EMBL" id="PKLZ01000011">
    <property type="protein sequence ID" value="PLW81695.1"/>
    <property type="molecule type" value="Genomic_DNA"/>
</dbReference>
<feature type="signal peptide" evidence="5">
    <location>
        <begin position="1"/>
        <end position="19"/>
    </location>
</feature>